<keyword evidence="1" id="KW-0805">Transcription regulation</keyword>
<name>A0ABU2T2G7_9ACTN</name>
<accession>A0ABU2T2G7</accession>
<evidence type="ECO:0000256" key="3">
    <source>
        <dbReference type="ARBA" id="ARBA00023163"/>
    </source>
</evidence>
<dbReference type="InterPro" id="IPR004111">
    <property type="entry name" value="Repressor_TetR_C"/>
</dbReference>
<dbReference type="Pfam" id="PF02909">
    <property type="entry name" value="TetR_C_1"/>
    <property type="match status" value="1"/>
</dbReference>
<proteinExistence type="predicted"/>
<dbReference type="Gene3D" id="1.10.10.60">
    <property type="entry name" value="Homeodomain-like"/>
    <property type="match status" value="1"/>
</dbReference>
<dbReference type="InterPro" id="IPR050109">
    <property type="entry name" value="HTH-type_TetR-like_transc_reg"/>
</dbReference>
<feature type="region of interest" description="Disordered" evidence="4">
    <location>
        <begin position="1"/>
        <end position="24"/>
    </location>
</feature>
<evidence type="ECO:0000313" key="7">
    <source>
        <dbReference type="Proteomes" id="UP001180551"/>
    </source>
</evidence>
<dbReference type="PANTHER" id="PTHR30055:SF151">
    <property type="entry name" value="TRANSCRIPTIONAL REGULATORY PROTEIN"/>
    <property type="match status" value="1"/>
</dbReference>
<dbReference type="RefSeq" id="WP_311621931.1">
    <property type="nucleotide sequence ID" value="NZ_JAVRFE010000002.1"/>
</dbReference>
<evidence type="ECO:0000259" key="5">
    <source>
        <dbReference type="Pfam" id="PF02909"/>
    </source>
</evidence>
<gene>
    <name evidence="6" type="ORF">RM550_01905</name>
</gene>
<comment type="caution">
    <text evidence="6">The sequence shown here is derived from an EMBL/GenBank/DDBJ whole genome shotgun (WGS) entry which is preliminary data.</text>
</comment>
<reference evidence="6" key="1">
    <citation type="submission" date="2024-05" db="EMBL/GenBank/DDBJ databases">
        <title>30 novel species of actinomycetes from the DSMZ collection.</title>
        <authorList>
            <person name="Nouioui I."/>
        </authorList>
    </citation>
    <scope>NUCLEOTIDE SEQUENCE</scope>
    <source>
        <strain evidence="6">DSM 41527</strain>
    </source>
</reference>
<keyword evidence="3" id="KW-0804">Transcription</keyword>
<dbReference type="InterPro" id="IPR009057">
    <property type="entry name" value="Homeodomain-like_sf"/>
</dbReference>
<evidence type="ECO:0000256" key="1">
    <source>
        <dbReference type="ARBA" id="ARBA00023015"/>
    </source>
</evidence>
<feature type="domain" description="Tetracycline repressor TetR C-terminal" evidence="5">
    <location>
        <begin position="89"/>
        <end position="238"/>
    </location>
</feature>
<dbReference type="SUPFAM" id="SSF46689">
    <property type="entry name" value="Homeodomain-like"/>
    <property type="match status" value="1"/>
</dbReference>
<evidence type="ECO:0000256" key="4">
    <source>
        <dbReference type="SAM" id="MobiDB-lite"/>
    </source>
</evidence>
<dbReference type="SUPFAM" id="SSF48498">
    <property type="entry name" value="Tetracyclin repressor-like, C-terminal domain"/>
    <property type="match status" value="1"/>
</dbReference>
<dbReference type="EMBL" id="JAVRFE010000002">
    <property type="protein sequence ID" value="MDT0454490.1"/>
    <property type="molecule type" value="Genomic_DNA"/>
</dbReference>
<protein>
    <submittedName>
        <fullName evidence="6">TetR/AcrR family transcriptional regulator</fullName>
    </submittedName>
</protein>
<dbReference type="Gene3D" id="1.10.357.10">
    <property type="entry name" value="Tetracycline Repressor, domain 2"/>
    <property type="match status" value="1"/>
</dbReference>
<keyword evidence="7" id="KW-1185">Reference proteome</keyword>
<dbReference type="PANTHER" id="PTHR30055">
    <property type="entry name" value="HTH-TYPE TRANSCRIPTIONAL REGULATOR RUTR"/>
    <property type="match status" value="1"/>
</dbReference>
<organism evidence="6 7">
    <name type="scientific">Streptomyces mooreae</name>
    <dbReference type="NCBI Taxonomy" id="3075523"/>
    <lineage>
        <taxon>Bacteria</taxon>
        <taxon>Bacillati</taxon>
        <taxon>Actinomycetota</taxon>
        <taxon>Actinomycetes</taxon>
        <taxon>Kitasatosporales</taxon>
        <taxon>Streptomycetaceae</taxon>
        <taxon>Streptomyces</taxon>
    </lineage>
</organism>
<dbReference type="InterPro" id="IPR036271">
    <property type="entry name" value="Tet_transcr_reg_TetR-rel_C_sf"/>
</dbReference>
<sequence length="261" mass="28458">MKENPSGAPAPLIWTQTSPTRRRSPLERDDIVRAAVAVADEGGAQALTMTAVAKRLGPYTPMALYRYVLSKDGLVDLMLDSVTAEIPVPEEPGTDWRADLHALASESWAMVKRHLWYAQLMPTRPPLGPHLMRRTEFILRVLVGQGFTVGEAMTYAALLDRHILGSAQQEAEELAMRRRYGLHSPQQLSQAITAARDLAAESGRHPLLTEWMTAPSGAGMDEQFELSLAFLIDGIAARLPRRGATAGEGDGVRGTPGERGL</sequence>
<dbReference type="Proteomes" id="UP001180551">
    <property type="component" value="Unassembled WGS sequence"/>
</dbReference>
<keyword evidence="2" id="KW-0238">DNA-binding</keyword>
<evidence type="ECO:0000313" key="6">
    <source>
        <dbReference type="EMBL" id="MDT0454490.1"/>
    </source>
</evidence>
<evidence type="ECO:0000256" key="2">
    <source>
        <dbReference type="ARBA" id="ARBA00023125"/>
    </source>
</evidence>